<protein>
    <submittedName>
        <fullName evidence="1">Uncharacterized protein</fullName>
    </submittedName>
</protein>
<proteinExistence type="predicted"/>
<accession>A0A0E9PF82</accession>
<evidence type="ECO:0000313" key="1">
    <source>
        <dbReference type="EMBL" id="JAH03261.1"/>
    </source>
</evidence>
<reference evidence="1" key="2">
    <citation type="journal article" date="2015" name="Fish Shellfish Immunol.">
        <title>Early steps in the European eel (Anguilla anguilla)-Vibrio vulnificus interaction in the gills: Role of the RtxA13 toxin.</title>
        <authorList>
            <person name="Callol A."/>
            <person name="Pajuelo D."/>
            <person name="Ebbesson L."/>
            <person name="Teles M."/>
            <person name="MacKenzie S."/>
            <person name="Amaro C."/>
        </authorList>
    </citation>
    <scope>NUCLEOTIDE SEQUENCE</scope>
</reference>
<reference evidence="1" key="1">
    <citation type="submission" date="2014-11" db="EMBL/GenBank/DDBJ databases">
        <authorList>
            <person name="Amaro Gonzalez C."/>
        </authorList>
    </citation>
    <scope>NUCLEOTIDE SEQUENCE</scope>
</reference>
<organism evidence="1">
    <name type="scientific">Anguilla anguilla</name>
    <name type="common">European freshwater eel</name>
    <name type="synonym">Muraena anguilla</name>
    <dbReference type="NCBI Taxonomy" id="7936"/>
    <lineage>
        <taxon>Eukaryota</taxon>
        <taxon>Metazoa</taxon>
        <taxon>Chordata</taxon>
        <taxon>Craniata</taxon>
        <taxon>Vertebrata</taxon>
        <taxon>Euteleostomi</taxon>
        <taxon>Actinopterygii</taxon>
        <taxon>Neopterygii</taxon>
        <taxon>Teleostei</taxon>
        <taxon>Anguilliformes</taxon>
        <taxon>Anguillidae</taxon>
        <taxon>Anguilla</taxon>
    </lineage>
</organism>
<sequence>MANALPTHLVRAIGGAPAAAKDGVTY</sequence>
<dbReference type="EMBL" id="GBXM01105316">
    <property type="protein sequence ID" value="JAH03261.1"/>
    <property type="molecule type" value="Transcribed_RNA"/>
</dbReference>
<name>A0A0E9PF82_ANGAN</name>
<dbReference type="AlphaFoldDB" id="A0A0E9PF82"/>